<dbReference type="Proteomes" id="UP000521358">
    <property type="component" value="Unassembled WGS sequence"/>
</dbReference>
<proteinExistence type="predicted"/>
<sequence>MGTYTSIRGVVKVKGEYLKIADEFSKNELSGQETSSVKKYLKSIQK</sequence>
<dbReference type="RefSeq" id="WP_167807656.1">
    <property type="nucleotide sequence ID" value="NZ_JAAVMB010000012.1"/>
</dbReference>
<evidence type="ECO:0000313" key="2">
    <source>
        <dbReference type="Proteomes" id="UP000521358"/>
    </source>
</evidence>
<reference evidence="1 2" key="1">
    <citation type="submission" date="2020-03" db="EMBL/GenBank/DDBJ databases">
        <title>Bacterial samples isolated from urine from healthy bovine heifers (Gyr breed).</title>
        <authorList>
            <person name="Giannattasio-Ferraz S."/>
            <person name="Maskeri L."/>
            <person name="Penido A."/>
            <person name="Barbosa-Stancioli E.F."/>
            <person name="Putonti C."/>
        </authorList>
    </citation>
    <scope>NUCLEOTIDE SEQUENCE [LARGE SCALE GENOMIC DNA]</scope>
    <source>
        <strain evidence="1 2">UFMG-H7</strain>
    </source>
</reference>
<accession>A0A7X6D9V7</accession>
<name>A0A7X6D9V7_9ENTE</name>
<protein>
    <submittedName>
        <fullName evidence="1">Uncharacterized protein</fullName>
    </submittedName>
</protein>
<evidence type="ECO:0000313" key="1">
    <source>
        <dbReference type="EMBL" id="NKC68467.1"/>
    </source>
</evidence>
<comment type="caution">
    <text evidence="1">The sequence shown here is derived from an EMBL/GenBank/DDBJ whole genome shotgun (WGS) entry which is preliminary data.</text>
</comment>
<gene>
    <name evidence="1" type="ORF">HED35_10240</name>
</gene>
<dbReference type="EMBL" id="JAAVMB010000012">
    <property type="protein sequence ID" value="NKC68467.1"/>
    <property type="molecule type" value="Genomic_DNA"/>
</dbReference>
<dbReference type="AlphaFoldDB" id="A0A7X6D9V7"/>
<organism evidence="1 2">
    <name type="scientific">Vagococcus fluvialis</name>
    <dbReference type="NCBI Taxonomy" id="2738"/>
    <lineage>
        <taxon>Bacteria</taxon>
        <taxon>Bacillati</taxon>
        <taxon>Bacillota</taxon>
        <taxon>Bacilli</taxon>
        <taxon>Lactobacillales</taxon>
        <taxon>Enterococcaceae</taxon>
        <taxon>Vagococcus</taxon>
    </lineage>
</organism>